<dbReference type="STRING" id="97972.A0A2V1DNZ2"/>
<feature type="region of interest" description="Disordered" evidence="1">
    <location>
        <begin position="229"/>
        <end position="249"/>
    </location>
</feature>
<organism evidence="3 4">
    <name type="scientific">Periconia macrospinosa</name>
    <dbReference type="NCBI Taxonomy" id="97972"/>
    <lineage>
        <taxon>Eukaryota</taxon>
        <taxon>Fungi</taxon>
        <taxon>Dikarya</taxon>
        <taxon>Ascomycota</taxon>
        <taxon>Pezizomycotina</taxon>
        <taxon>Dothideomycetes</taxon>
        <taxon>Pleosporomycetidae</taxon>
        <taxon>Pleosporales</taxon>
        <taxon>Massarineae</taxon>
        <taxon>Periconiaceae</taxon>
        <taxon>Periconia</taxon>
    </lineage>
</organism>
<proteinExistence type="predicted"/>
<feature type="compositionally biased region" description="Polar residues" evidence="1">
    <location>
        <begin position="173"/>
        <end position="195"/>
    </location>
</feature>
<reference evidence="3 4" key="1">
    <citation type="journal article" date="2018" name="Sci. Rep.">
        <title>Comparative genomics provides insights into the lifestyle and reveals functional heterogeneity of dark septate endophytic fungi.</title>
        <authorList>
            <person name="Knapp D.G."/>
            <person name="Nemeth J.B."/>
            <person name="Barry K."/>
            <person name="Hainaut M."/>
            <person name="Henrissat B."/>
            <person name="Johnson J."/>
            <person name="Kuo A."/>
            <person name="Lim J.H.P."/>
            <person name="Lipzen A."/>
            <person name="Nolan M."/>
            <person name="Ohm R.A."/>
            <person name="Tamas L."/>
            <person name="Grigoriev I.V."/>
            <person name="Spatafora J.W."/>
            <person name="Nagy L.G."/>
            <person name="Kovacs G.M."/>
        </authorList>
    </citation>
    <scope>NUCLEOTIDE SEQUENCE [LARGE SCALE GENOMIC DNA]</scope>
    <source>
        <strain evidence="3 4">DSE2036</strain>
    </source>
</reference>
<keyword evidence="2" id="KW-0812">Transmembrane</keyword>
<dbReference type="EMBL" id="KZ805382">
    <property type="protein sequence ID" value="PVH99947.1"/>
    <property type="molecule type" value="Genomic_DNA"/>
</dbReference>
<dbReference type="Proteomes" id="UP000244855">
    <property type="component" value="Unassembled WGS sequence"/>
</dbReference>
<gene>
    <name evidence="3" type="ORF">DM02DRAFT_672331</name>
</gene>
<evidence type="ECO:0000256" key="1">
    <source>
        <dbReference type="SAM" id="MobiDB-lite"/>
    </source>
</evidence>
<evidence type="ECO:0000313" key="3">
    <source>
        <dbReference type="EMBL" id="PVH99947.1"/>
    </source>
</evidence>
<dbReference type="OrthoDB" id="5215637at2759"/>
<evidence type="ECO:0000256" key="2">
    <source>
        <dbReference type="SAM" id="Phobius"/>
    </source>
</evidence>
<accession>A0A2V1DNZ2</accession>
<sequence length="315" mass="34297">MSCYSRNGTVLTQRNSINYIPCNVTALEENKHTSCCAVGDLCLTNGLCRSQDDEKHQGNQYFRVGCTDKSWNDPACADVCEGKETGGLSARVFNCLVSESWCCSLPETGNTNQVNMACCSNQDYTFKHPDPIAYTTANFSTPRVSSKPSAPEAPQQSSSLPPSLPSTGAPVSIPTSASPQSDTLQTPTQAPSSDNASVKVGLGVGLTLGFLLIAAVVALVIMLRRKKTNERGDRDGTQKRNIDDEGQYHQHSVHELQSNYVSDLSDVKKSSPQIQYYAHHATPTKNPFESHHYELDSKNVEAMELQSSPGLKQKF</sequence>
<feature type="region of interest" description="Disordered" evidence="1">
    <location>
        <begin position="137"/>
        <end position="195"/>
    </location>
</feature>
<protein>
    <recommendedName>
        <fullName evidence="5">Mid2 domain-containing protein</fullName>
    </recommendedName>
</protein>
<dbReference type="AlphaFoldDB" id="A0A2V1DNZ2"/>
<evidence type="ECO:0000313" key="4">
    <source>
        <dbReference type="Proteomes" id="UP000244855"/>
    </source>
</evidence>
<keyword evidence="4" id="KW-1185">Reference proteome</keyword>
<name>A0A2V1DNZ2_9PLEO</name>
<feature type="transmembrane region" description="Helical" evidence="2">
    <location>
        <begin position="200"/>
        <end position="223"/>
    </location>
</feature>
<feature type="compositionally biased region" description="Low complexity" evidence="1">
    <location>
        <begin position="145"/>
        <end position="161"/>
    </location>
</feature>
<keyword evidence="2" id="KW-1133">Transmembrane helix</keyword>
<evidence type="ECO:0008006" key="5">
    <source>
        <dbReference type="Google" id="ProtNLM"/>
    </source>
</evidence>
<keyword evidence="2" id="KW-0472">Membrane</keyword>